<evidence type="ECO:0000256" key="7">
    <source>
        <dbReference type="ARBA" id="ARBA00022835"/>
    </source>
</evidence>
<feature type="domain" description="K Homology" evidence="16">
    <location>
        <begin position="1018"/>
        <end position="1066"/>
    </location>
</feature>
<comment type="subcellular location">
    <subcellularLocation>
        <location evidence="1">Cytoplasm</location>
    </subcellularLocation>
    <subcellularLocation>
        <location evidence="2">Nucleus</location>
        <location evidence="2">Nucleolus</location>
    </subcellularLocation>
</comment>
<dbReference type="FunFam" id="3.30.1370.10:FF:000038">
    <property type="entry name" value="exosome complex component RRP40"/>
    <property type="match status" value="1"/>
</dbReference>
<gene>
    <name evidence="17" type="ORF">ALC60_08912</name>
</gene>
<dbReference type="GO" id="GO:0006364">
    <property type="term" value="P:rRNA processing"/>
    <property type="evidence" value="ECO:0007669"/>
    <property type="project" value="UniProtKB-KW"/>
</dbReference>
<dbReference type="Pfam" id="PF14745">
    <property type="entry name" value="WASH-4_N"/>
    <property type="match status" value="1"/>
</dbReference>
<dbReference type="GO" id="GO:0000178">
    <property type="term" value="C:exosome (RNase complex)"/>
    <property type="evidence" value="ECO:0007669"/>
    <property type="project" value="UniProtKB-KW"/>
</dbReference>
<dbReference type="GO" id="GO:0003723">
    <property type="term" value="F:RNA binding"/>
    <property type="evidence" value="ECO:0007669"/>
    <property type="project" value="UniProtKB-KW"/>
</dbReference>
<keyword evidence="8" id="KW-0694">RNA-binding</keyword>
<reference evidence="17 18" key="1">
    <citation type="submission" date="2015-09" db="EMBL/GenBank/DDBJ databases">
        <title>Trachymyrmex zeteki WGS genome.</title>
        <authorList>
            <person name="Nygaard S."/>
            <person name="Hu H."/>
            <person name="Boomsma J."/>
            <person name="Zhang G."/>
        </authorList>
    </citation>
    <scope>NUCLEOTIDE SEQUENCE [LARGE SCALE GENOMIC DNA]</scope>
    <source>
        <strain evidence="17">Tzet28-1</strain>
        <tissue evidence="17">Whole body</tissue>
    </source>
</reference>
<dbReference type="CDD" id="cd22526">
    <property type="entry name" value="KH-I_Rrp40"/>
    <property type="match status" value="1"/>
</dbReference>
<feature type="domain" description="WASH complex subunit 7 central" evidence="14">
    <location>
        <begin position="563"/>
        <end position="702"/>
    </location>
</feature>
<dbReference type="PROSITE" id="PS00379">
    <property type="entry name" value="CDP_ALCOHOL_P_TRANSF"/>
    <property type="match status" value="1"/>
</dbReference>
<dbReference type="CDD" id="cd05790">
    <property type="entry name" value="S1_Rrp40"/>
    <property type="match status" value="1"/>
</dbReference>
<evidence type="ECO:0000256" key="13">
    <source>
        <dbReference type="SAM" id="Phobius"/>
    </source>
</evidence>
<dbReference type="Pfam" id="PF14744">
    <property type="entry name" value="WASH-7_mid"/>
    <property type="match status" value="1"/>
</dbReference>
<dbReference type="InterPro" id="IPR036612">
    <property type="entry name" value="KH_dom_type_1_sf"/>
</dbReference>
<dbReference type="GO" id="GO:0005730">
    <property type="term" value="C:nucleolus"/>
    <property type="evidence" value="ECO:0007669"/>
    <property type="project" value="UniProtKB-SubCell"/>
</dbReference>
<dbReference type="SUPFAM" id="SSF54791">
    <property type="entry name" value="Eukaryotic type KH-domain (KH-domain type I)"/>
    <property type="match status" value="1"/>
</dbReference>
<dbReference type="GO" id="GO:0005768">
    <property type="term" value="C:endosome"/>
    <property type="evidence" value="ECO:0007669"/>
    <property type="project" value="TreeGrafter"/>
</dbReference>
<feature type="transmembrane region" description="Helical" evidence="13">
    <location>
        <begin position="909"/>
        <end position="928"/>
    </location>
</feature>
<evidence type="ECO:0000313" key="18">
    <source>
        <dbReference type="Proteomes" id="UP000075809"/>
    </source>
</evidence>
<dbReference type="InterPro" id="IPR000462">
    <property type="entry name" value="CDP-OH_P_trans"/>
</dbReference>
<dbReference type="Gene3D" id="1.20.120.1760">
    <property type="match status" value="1"/>
</dbReference>
<keyword evidence="4" id="KW-0963">Cytoplasm</keyword>
<dbReference type="Pfam" id="PF21262">
    <property type="entry name" value="RRP40_S1"/>
    <property type="match status" value="1"/>
</dbReference>
<dbReference type="Proteomes" id="UP000075809">
    <property type="component" value="Unassembled WGS sequence"/>
</dbReference>
<dbReference type="GO" id="GO:0010468">
    <property type="term" value="P:regulation of gene expression"/>
    <property type="evidence" value="ECO:0007669"/>
    <property type="project" value="UniProtKB-ARBA"/>
</dbReference>
<dbReference type="InterPro" id="IPR037319">
    <property type="entry name" value="Rrp40_S1"/>
</dbReference>
<dbReference type="InterPro" id="IPR012340">
    <property type="entry name" value="NA-bd_OB-fold"/>
</dbReference>
<keyword evidence="13" id="KW-1133">Transmembrane helix</keyword>
<dbReference type="GO" id="GO:0007032">
    <property type="term" value="P:endosome organization"/>
    <property type="evidence" value="ECO:0007669"/>
    <property type="project" value="TreeGrafter"/>
</dbReference>
<dbReference type="PANTHER" id="PTHR31409:SF0">
    <property type="entry name" value="WASH COMPLEX SUBUNIT 4"/>
    <property type="match status" value="1"/>
</dbReference>
<evidence type="ECO:0000256" key="8">
    <source>
        <dbReference type="ARBA" id="ARBA00022884"/>
    </source>
</evidence>
<dbReference type="SUPFAM" id="SSF50249">
    <property type="entry name" value="Nucleic acid-binding proteins"/>
    <property type="match status" value="1"/>
</dbReference>
<dbReference type="STRING" id="64791.A0A151WVW8"/>
<evidence type="ECO:0000256" key="1">
    <source>
        <dbReference type="ARBA" id="ARBA00004496"/>
    </source>
</evidence>
<evidence type="ECO:0000259" key="16">
    <source>
        <dbReference type="Pfam" id="PF15985"/>
    </source>
</evidence>
<dbReference type="InterPro" id="IPR043130">
    <property type="entry name" value="CDP-OH_PTrfase_TM_dom"/>
</dbReference>
<accession>A0A151WVW8</accession>
<dbReference type="PANTHER" id="PTHR31409">
    <property type="entry name" value="WASH COMPLEX SUBUNIT 4"/>
    <property type="match status" value="1"/>
</dbReference>
<keyword evidence="7" id="KW-0271">Exosome</keyword>
<dbReference type="Gene3D" id="3.30.1370.10">
    <property type="entry name" value="K Homology domain, type 1"/>
    <property type="match status" value="1"/>
</dbReference>
<keyword evidence="6 12" id="KW-0808">Transferase</keyword>
<feature type="transmembrane region" description="Helical" evidence="13">
    <location>
        <begin position="734"/>
        <end position="758"/>
    </location>
</feature>
<evidence type="ECO:0000256" key="3">
    <source>
        <dbReference type="ARBA" id="ARBA00007841"/>
    </source>
</evidence>
<dbReference type="InterPro" id="IPR048254">
    <property type="entry name" value="CDP_ALCOHOL_P_TRANSF_CS"/>
</dbReference>
<keyword evidence="18" id="KW-1185">Reference proteome</keyword>
<name>A0A151WVW8_9HYME</name>
<dbReference type="Pfam" id="PF15985">
    <property type="entry name" value="KH_6"/>
    <property type="match status" value="1"/>
</dbReference>
<dbReference type="InterPro" id="IPR027307">
    <property type="entry name" value="WASH7"/>
</dbReference>
<evidence type="ECO:0000256" key="11">
    <source>
        <dbReference type="ARBA" id="ARBA00069899"/>
    </source>
</evidence>
<dbReference type="FunFam" id="1.20.120.1760:FF:000016">
    <property type="entry name" value="ethanolaminephosphotransferase 1"/>
    <property type="match status" value="1"/>
</dbReference>
<dbReference type="InterPro" id="IPR028191">
    <property type="entry name" value="WASH-4_N"/>
</dbReference>
<dbReference type="FunFam" id="2.40.50.140:FF:000112">
    <property type="entry name" value="Exosome complex component RRP40"/>
    <property type="match status" value="1"/>
</dbReference>
<feature type="transmembrane region" description="Helical" evidence="13">
    <location>
        <begin position="869"/>
        <end position="888"/>
    </location>
</feature>
<dbReference type="InterPro" id="IPR028282">
    <property type="entry name" value="WASH-7_central"/>
</dbReference>
<dbReference type="GO" id="GO:0016020">
    <property type="term" value="C:membrane"/>
    <property type="evidence" value="ECO:0007669"/>
    <property type="project" value="InterPro"/>
</dbReference>
<evidence type="ECO:0000256" key="2">
    <source>
        <dbReference type="ARBA" id="ARBA00004604"/>
    </source>
</evidence>
<dbReference type="GO" id="GO:0008654">
    <property type="term" value="P:phospholipid biosynthetic process"/>
    <property type="evidence" value="ECO:0007669"/>
    <property type="project" value="InterPro"/>
</dbReference>
<evidence type="ECO:0000256" key="12">
    <source>
        <dbReference type="RuleBase" id="RU003750"/>
    </source>
</evidence>
<dbReference type="Gene3D" id="2.40.50.140">
    <property type="entry name" value="Nucleic acid-binding proteins"/>
    <property type="match status" value="1"/>
</dbReference>
<comment type="similarity">
    <text evidence="3">Belongs to the RRP40 family.</text>
</comment>
<evidence type="ECO:0000256" key="4">
    <source>
        <dbReference type="ARBA" id="ARBA00022490"/>
    </source>
</evidence>
<dbReference type="InterPro" id="IPR004088">
    <property type="entry name" value="KH_dom_type_1"/>
</dbReference>
<evidence type="ECO:0000259" key="15">
    <source>
        <dbReference type="Pfam" id="PF14745"/>
    </source>
</evidence>
<keyword evidence="5" id="KW-0698">rRNA processing</keyword>
<dbReference type="Pfam" id="PF01066">
    <property type="entry name" value="CDP-OH_P_transf"/>
    <property type="match status" value="1"/>
</dbReference>
<evidence type="ECO:0000259" key="14">
    <source>
        <dbReference type="Pfam" id="PF14744"/>
    </source>
</evidence>
<dbReference type="GO" id="GO:0071203">
    <property type="term" value="C:WASH complex"/>
    <property type="evidence" value="ECO:0007669"/>
    <property type="project" value="InterPro"/>
</dbReference>
<feature type="transmembrane region" description="Helical" evidence="13">
    <location>
        <begin position="841"/>
        <end position="857"/>
    </location>
</feature>
<protein>
    <recommendedName>
        <fullName evidence="11">Exosome complex component RRP40</fullName>
    </recommendedName>
    <alternativeName>
        <fullName evidence="10">Ribosomal RNA-processing protein 40</fullName>
    </alternativeName>
</protein>
<dbReference type="InterPro" id="IPR049469">
    <property type="entry name" value="RRP40_KH-I"/>
</dbReference>
<evidence type="ECO:0000256" key="10">
    <source>
        <dbReference type="ARBA" id="ARBA00030615"/>
    </source>
</evidence>
<proteinExistence type="inferred from homology"/>
<keyword evidence="9" id="KW-0539">Nucleus</keyword>
<comment type="similarity">
    <text evidence="12">Belongs to the CDP-alcohol phosphatidyltransferase class-I family.</text>
</comment>
<dbReference type="GO" id="GO:0016197">
    <property type="term" value="P:endosomal transport"/>
    <property type="evidence" value="ECO:0007669"/>
    <property type="project" value="TreeGrafter"/>
</dbReference>
<evidence type="ECO:0000256" key="6">
    <source>
        <dbReference type="ARBA" id="ARBA00022679"/>
    </source>
</evidence>
<evidence type="ECO:0000313" key="17">
    <source>
        <dbReference type="EMBL" id="KYQ51966.1"/>
    </source>
</evidence>
<dbReference type="GO" id="GO:0016780">
    <property type="term" value="F:phosphotransferase activity, for other substituted phosphate groups"/>
    <property type="evidence" value="ECO:0007669"/>
    <property type="project" value="InterPro"/>
</dbReference>
<keyword evidence="13" id="KW-0472">Membrane</keyword>
<dbReference type="EMBL" id="KQ982696">
    <property type="protein sequence ID" value="KYQ51966.1"/>
    <property type="molecule type" value="Genomic_DNA"/>
</dbReference>
<organism evidence="17 18">
    <name type="scientific">Mycetomoellerius zeteki</name>
    <dbReference type="NCBI Taxonomy" id="64791"/>
    <lineage>
        <taxon>Eukaryota</taxon>
        <taxon>Metazoa</taxon>
        <taxon>Ecdysozoa</taxon>
        <taxon>Arthropoda</taxon>
        <taxon>Hexapoda</taxon>
        <taxon>Insecta</taxon>
        <taxon>Pterygota</taxon>
        <taxon>Neoptera</taxon>
        <taxon>Endopterygota</taxon>
        <taxon>Hymenoptera</taxon>
        <taxon>Apocrita</taxon>
        <taxon>Aculeata</taxon>
        <taxon>Formicoidea</taxon>
        <taxon>Formicidae</taxon>
        <taxon>Myrmicinae</taxon>
        <taxon>Mycetomoellerius</taxon>
    </lineage>
</organism>
<feature type="domain" description="WASH complex subunit 4 N-terminal" evidence="15">
    <location>
        <begin position="28"/>
        <end position="561"/>
    </location>
</feature>
<evidence type="ECO:0000256" key="9">
    <source>
        <dbReference type="ARBA" id="ARBA00023242"/>
    </source>
</evidence>
<keyword evidence="13" id="KW-0812">Transmembrane</keyword>
<dbReference type="AlphaFoldDB" id="A0A151WVW8"/>
<sequence length="1101" mass="124259">MIEAPTWNSKKDEGIYKAAGAMHLRKYGEFFENLVEKSWKGDSTLEYIIEGPLRLVYKSTEDIGILSLVEMENKVLSKLLAAIAGTCREIRLLKVEAASFYAKLFAHGERCMDDDLIGVTKLLSDLLDLSVFTNRMSAVVHLTTQQLSSLSGAVHEIYLPVLLEGFIDLFVILVTLDEIVDAQPVVLDQWKKYRIHVRSMMHNPSQFNVTKTKLETFDHLLKDLQEKLLRKNMFLKAIEHVMDVNKGSVMSEQIISYLKNMITDVESKSNDCAALNKNWIRANVGVAVVIKLFGACDKKLIKRVLEANKKFYAVTLVGNVMWVPSKFLSNVVPKETGNAISSQIGEKILQARTLRLSVTVNNLIQRGTTWCVEMQSILTRTNLQVSDIGQKRTLLTDLLALLSQMRETVAFVTNLHALLSKPMSRGTVQLICRLVELQKSLQTTFYALGPVVVQSQAQVLQYLAYYVLVMLETARKALVQRDKSYSRDRLDALSLIGLSMRLISGPASADRRLIVRCALACATQLTDTFREEDVVKLRFLLDSYDAVAELYELVDEHSDYSLLLHHQNMLPAYLSSVVDSNTGVYHITHLFAAFNSAMSEQEFAELKVKRIAELRESLVKSVLKPACHEIETSLRLHVHAHLKLDSTNPFNIGAKDGSRVVRVPSLPLAENMVCTKRFVEHYLDDMFYNLTTVALHDWGTYYSSLDTSPLSVYVMHPFWNKIVQYCPKWVAPNVLTFSGFLFTVLNFMLFAIYDYYFYASSDDKPEYPPISRWVFAMAAFNIFMAYTLDGIDGKQARRTQTSGPLGELFDHGLDSWTAMLITVCMYSVFGRTDHSVSPLRMYFILWNVFINFYLSHWEKYNTGVLFLPWGYDASMLATVIVFTLTSIGGHEAWKFELPGGISAGMMFEMLFYVSALVSNLPVVIWNIYKYIPSRGENVVGIVTQKSGDIYKVDIGASEQATLSYLAFEGATKKNRPDIQIGDLVYAKLLIASKDMEPELVCVDSHGKENELGMLSSDGMMFTCSLSLIRKLLNPECPLFKLLGRNQAYELAAGMNGRIWIKARSVQETIAVANAILAAEYTVPSEMQKLCARIEKILFLVA</sequence>
<feature type="transmembrane region" description="Helical" evidence="13">
    <location>
        <begin position="770"/>
        <end position="788"/>
    </location>
</feature>
<evidence type="ECO:0000256" key="5">
    <source>
        <dbReference type="ARBA" id="ARBA00022552"/>
    </source>
</evidence>